<dbReference type="PRINTS" id="PR00455">
    <property type="entry name" value="HTHTETR"/>
</dbReference>
<organism evidence="6 7">
    <name type="scientific">Dactylosporangium vinaceum</name>
    <dbReference type="NCBI Taxonomy" id="53362"/>
    <lineage>
        <taxon>Bacteria</taxon>
        <taxon>Bacillati</taxon>
        <taxon>Actinomycetota</taxon>
        <taxon>Actinomycetes</taxon>
        <taxon>Micromonosporales</taxon>
        <taxon>Micromonosporaceae</taxon>
        <taxon>Dactylosporangium</taxon>
    </lineage>
</organism>
<dbReference type="PANTHER" id="PTHR30055:SF234">
    <property type="entry name" value="HTH-TYPE TRANSCRIPTIONAL REGULATOR BETI"/>
    <property type="match status" value="1"/>
</dbReference>
<dbReference type="Pfam" id="PF00440">
    <property type="entry name" value="TetR_N"/>
    <property type="match status" value="1"/>
</dbReference>
<dbReference type="RefSeq" id="WP_223103839.1">
    <property type="nucleotide sequence ID" value="NZ_CP061913.1"/>
</dbReference>
<dbReference type="PANTHER" id="PTHR30055">
    <property type="entry name" value="HTH-TYPE TRANSCRIPTIONAL REGULATOR RUTR"/>
    <property type="match status" value="1"/>
</dbReference>
<evidence type="ECO:0000313" key="6">
    <source>
        <dbReference type="EMBL" id="MFB9445485.1"/>
    </source>
</evidence>
<sequence>MPPTPPRRRLLPAPERAASILRAAASIFGEQGYTRTTMEDIATRAKVSKLVIYRHFNSKQELYLAILDQLRRRLETVVPPPAPVDPADHAAAFRQAELTLAAEFAIARESPDAYRLLLRHAAHEPEFADYVAQVKAAAHARIEDMLGPADPVLRSWMARVVGTTVDEAFLEWLDAGDPARDAEMVRRVTYLLGSMVGSLRAGGDGQRATPP</sequence>
<evidence type="ECO:0000256" key="1">
    <source>
        <dbReference type="ARBA" id="ARBA00023015"/>
    </source>
</evidence>
<proteinExistence type="predicted"/>
<keyword evidence="2 4" id="KW-0238">DNA-binding</keyword>
<dbReference type="InterPro" id="IPR050109">
    <property type="entry name" value="HTH-type_TetR-like_transc_reg"/>
</dbReference>
<feature type="domain" description="HTH tetR-type" evidence="5">
    <location>
        <begin position="14"/>
        <end position="74"/>
    </location>
</feature>
<evidence type="ECO:0000313" key="7">
    <source>
        <dbReference type="Proteomes" id="UP001589608"/>
    </source>
</evidence>
<keyword evidence="3" id="KW-0804">Transcription</keyword>
<feature type="DNA-binding region" description="H-T-H motif" evidence="4">
    <location>
        <begin position="37"/>
        <end position="56"/>
    </location>
</feature>
<evidence type="ECO:0000259" key="5">
    <source>
        <dbReference type="PROSITE" id="PS50977"/>
    </source>
</evidence>
<gene>
    <name evidence="6" type="ORF">ACFFTR_20610</name>
</gene>
<accession>A0ABV5M9J1</accession>
<dbReference type="PROSITE" id="PS50977">
    <property type="entry name" value="HTH_TETR_2"/>
    <property type="match status" value="1"/>
</dbReference>
<protein>
    <submittedName>
        <fullName evidence="6">TetR/AcrR family transcriptional regulator</fullName>
    </submittedName>
</protein>
<dbReference type="InterPro" id="IPR009057">
    <property type="entry name" value="Homeodomain-like_sf"/>
</dbReference>
<dbReference type="Proteomes" id="UP001589608">
    <property type="component" value="Unassembled WGS sequence"/>
</dbReference>
<evidence type="ECO:0000256" key="2">
    <source>
        <dbReference type="ARBA" id="ARBA00023125"/>
    </source>
</evidence>
<dbReference type="SUPFAM" id="SSF46689">
    <property type="entry name" value="Homeodomain-like"/>
    <property type="match status" value="1"/>
</dbReference>
<keyword evidence="7" id="KW-1185">Reference proteome</keyword>
<keyword evidence="1" id="KW-0805">Transcription regulation</keyword>
<reference evidence="6 7" key="1">
    <citation type="submission" date="2024-09" db="EMBL/GenBank/DDBJ databases">
        <authorList>
            <person name="Sun Q."/>
            <person name="Mori K."/>
        </authorList>
    </citation>
    <scope>NUCLEOTIDE SEQUENCE [LARGE SCALE GENOMIC DNA]</scope>
    <source>
        <strain evidence="6 7">JCM 3307</strain>
    </source>
</reference>
<dbReference type="InterPro" id="IPR001647">
    <property type="entry name" value="HTH_TetR"/>
</dbReference>
<comment type="caution">
    <text evidence="6">The sequence shown here is derived from an EMBL/GenBank/DDBJ whole genome shotgun (WGS) entry which is preliminary data.</text>
</comment>
<dbReference type="Gene3D" id="1.10.357.10">
    <property type="entry name" value="Tetracycline Repressor, domain 2"/>
    <property type="match status" value="1"/>
</dbReference>
<dbReference type="EMBL" id="JBHMCA010000042">
    <property type="protein sequence ID" value="MFB9445485.1"/>
    <property type="molecule type" value="Genomic_DNA"/>
</dbReference>
<evidence type="ECO:0000256" key="3">
    <source>
        <dbReference type="ARBA" id="ARBA00023163"/>
    </source>
</evidence>
<name>A0ABV5M9J1_9ACTN</name>
<evidence type="ECO:0000256" key="4">
    <source>
        <dbReference type="PROSITE-ProRule" id="PRU00335"/>
    </source>
</evidence>